<evidence type="ECO:0000313" key="2">
    <source>
        <dbReference type="Proteomes" id="UP001141806"/>
    </source>
</evidence>
<reference evidence="1" key="1">
    <citation type="journal article" date="2023" name="Plant J.">
        <title>The genome of the king protea, Protea cynaroides.</title>
        <authorList>
            <person name="Chang J."/>
            <person name="Duong T.A."/>
            <person name="Schoeman C."/>
            <person name="Ma X."/>
            <person name="Roodt D."/>
            <person name="Barker N."/>
            <person name="Li Z."/>
            <person name="Van de Peer Y."/>
            <person name="Mizrachi E."/>
        </authorList>
    </citation>
    <scope>NUCLEOTIDE SEQUENCE</scope>
    <source>
        <tissue evidence="1">Young leaves</tissue>
    </source>
</reference>
<accession>A0A9Q0H501</accession>
<gene>
    <name evidence="1" type="ORF">NE237_025847</name>
</gene>
<dbReference type="EMBL" id="JAMYWD010000010">
    <property type="protein sequence ID" value="KAJ4958736.1"/>
    <property type="molecule type" value="Genomic_DNA"/>
</dbReference>
<dbReference type="Proteomes" id="UP001141806">
    <property type="component" value="Unassembled WGS sequence"/>
</dbReference>
<organism evidence="1 2">
    <name type="scientific">Protea cynaroides</name>
    <dbReference type="NCBI Taxonomy" id="273540"/>
    <lineage>
        <taxon>Eukaryota</taxon>
        <taxon>Viridiplantae</taxon>
        <taxon>Streptophyta</taxon>
        <taxon>Embryophyta</taxon>
        <taxon>Tracheophyta</taxon>
        <taxon>Spermatophyta</taxon>
        <taxon>Magnoliopsida</taxon>
        <taxon>Proteales</taxon>
        <taxon>Proteaceae</taxon>
        <taxon>Protea</taxon>
    </lineage>
</organism>
<proteinExistence type="predicted"/>
<evidence type="ECO:0000313" key="1">
    <source>
        <dbReference type="EMBL" id="KAJ4958736.1"/>
    </source>
</evidence>
<sequence>MNFVRDTGKSLKLDFWLAITECRPVRTTIPVHRQRRGPNSYLQSYLQSFCKALKYLWKNLTSLHNSLTTISQCICSHVLSAPLVEHMLWHRARRQQSTTWS</sequence>
<dbReference type="AlphaFoldDB" id="A0A9Q0H501"/>
<keyword evidence="2" id="KW-1185">Reference proteome</keyword>
<comment type="caution">
    <text evidence="1">The sequence shown here is derived from an EMBL/GenBank/DDBJ whole genome shotgun (WGS) entry which is preliminary data.</text>
</comment>
<name>A0A9Q0H501_9MAGN</name>
<protein>
    <submittedName>
        <fullName evidence="1">Uncharacterized protein</fullName>
    </submittedName>
</protein>